<evidence type="ECO:0000313" key="2">
    <source>
        <dbReference type="Proteomes" id="UP000276603"/>
    </source>
</evidence>
<dbReference type="Gene3D" id="3.40.50.2000">
    <property type="entry name" value="Glycogen Phosphorylase B"/>
    <property type="match status" value="1"/>
</dbReference>
<dbReference type="Pfam" id="PF13692">
    <property type="entry name" value="Glyco_trans_1_4"/>
    <property type="match status" value="1"/>
</dbReference>
<sequence length="390" mass="44774">MLQLIRFFLGQDYHITFGSTAKETEYSMDLESLGISKVPLLLNDSGFDVFVKELAPNIVLFDRFLTEEQFGWRVAEFVPNAFRILDTEDLHSLRHVREKCQKNAKEFSSSFWKQDNITKREVASIYRCDLSLIISDYEMRLLEKVLNINSALLCYLPFMLESKDVPEVREWPKFDDRNDIVCIGNGKHAPNVDALQWLIDCIWPIIRKELPKGHLKIYGAYLPQKLKQLHNPKKGLWVEGWVEDIDTIVQNARLVIAPLRFGAGAKGKLITAMQNGTPSITTSIGAEGMQGENMWPGKIADDVNNLAQAAIALYQSKTEWKLAQQKAIELINTFYSAKRHSQYLSTRLQEVQKNLEKHRDNNFVGSLLMQNTLSSTKYMAKWIEAKNNKN</sequence>
<proteinExistence type="predicted"/>
<dbReference type="EMBL" id="RBCJ01000002">
    <property type="protein sequence ID" value="RKN81845.1"/>
    <property type="molecule type" value="Genomic_DNA"/>
</dbReference>
<keyword evidence="1" id="KW-0808">Transferase</keyword>
<protein>
    <submittedName>
        <fullName evidence="1">Glycosyltransferase</fullName>
    </submittedName>
</protein>
<accession>A0A3B0C5X4</accession>
<comment type="caution">
    <text evidence="1">The sequence shown here is derived from an EMBL/GenBank/DDBJ whole genome shotgun (WGS) entry which is preliminary data.</text>
</comment>
<dbReference type="SUPFAM" id="SSF53756">
    <property type="entry name" value="UDP-Glycosyltransferase/glycogen phosphorylase"/>
    <property type="match status" value="1"/>
</dbReference>
<keyword evidence="2" id="KW-1185">Reference proteome</keyword>
<evidence type="ECO:0000313" key="1">
    <source>
        <dbReference type="EMBL" id="RKN81845.1"/>
    </source>
</evidence>
<dbReference type="GO" id="GO:0016740">
    <property type="term" value="F:transferase activity"/>
    <property type="evidence" value="ECO:0007669"/>
    <property type="project" value="UniProtKB-KW"/>
</dbReference>
<organism evidence="1 2">
    <name type="scientific">Ulvibacterium marinum</name>
    <dbReference type="NCBI Taxonomy" id="2419782"/>
    <lineage>
        <taxon>Bacteria</taxon>
        <taxon>Pseudomonadati</taxon>
        <taxon>Bacteroidota</taxon>
        <taxon>Flavobacteriia</taxon>
        <taxon>Flavobacteriales</taxon>
        <taxon>Flavobacteriaceae</taxon>
        <taxon>Ulvibacterium</taxon>
    </lineage>
</organism>
<dbReference type="AlphaFoldDB" id="A0A3B0C5X4"/>
<gene>
    <name evidence="1" type="ORF">D7Z94_09075</name>
</gene>
<name>A0A3B0C5X4_9FLAO</name>
<reference evidence="1 2" key="1">
    <citation type="submission" date="2018-10" db="EMBL/GenBank/DDBJ databases">
        <title>Ulvibacterium marinum gen. nov., sp. nov., a novel marine bacterium of the family Flavobacteriaceae, isolated from a culture of the green alga Ulva prolifera.</title>
        <authorList>
            <person name="Zhang Z."/>
        </authorList>
    </citation>
    <scope>NUCLEOTIDE SEQUENCE [LARGE SCALE GENOMIC DNA]</scope>
    <source>
        <strain evidence="1 2">CCMM003</strain>
    </source>
</reference>
<dbReference type="Proteomes" id="UP000276603">
    <property type="component" value="Unassembled WGS sequence"/>
</dbReference>
<dbReference type="OrthoDB" id="9807209at2"/>